<dbReference type="InterPro" id="IPR051401">
    <property type="entry name" value="GtrA_CellWall_Glycosyl"/>
</dbReference>
<evidence type="ECO:0000256" key="1">
    <source>
        <dbReference type="ARBA" id="ARBA00004141"/>
    </source>
</evidence>
<feature type="transmembrane region" description="Helical" evidence="6">
    <location>
        <begin position="68"/>
        <end position="94"/>
    </location>
</feature>
<keyword evidence="4 6" id="KW-1133">Transmembrane helix</keyword>
<dbReference type="Proteomes" id="UP001431449">
    <property type="component" value="Unassembled WGS sequence"/>
</dbReference>
<evidence type="ECO:0000256" key="5">
    <source>
        <dbReference type="ARBA" id="ARBA00023136"/>
    </source>
</evidence>
<comment type="subcellular location">
    <subcellularLocation>
        <location evidence="1">Membrane</location>
        <topology evidence="1">Multi-pass membrane protein</topology>
    </subcellularLocation>
</comment>
<evidence type="ECO:0000313" key="9">
    <source>
        <dbReference type="Proteomes" id="UP001431449"/>
    </source>
</evidence>
<dbReference type="InterPro" id="IPR007267">
    <property type="entry name" value="GtrA_DPMS_TM"/>
</dbReference>
<comment type="similarity">
    <text evidence="2">Belongs to the GtrA family.</text>
</comment>
<organism evidence="8 9">
    <name type="scientific">Pseudomarimonas salicorniae</name>
    <dbReference type="NCBI Taxonomy" id="2933270"/>
    <lineage>
        <taxon>Bacteria</taxon>
        <taxon>Pseudomonadati</taxon>
        <taxon>Pseudomonadota</taxon>
        <taxon>Gammaproteobacteria</taxon>
        <taxon>Lysobacterales</taxon>
        <taxon>Lysobacteraceae</taxon>
        <taxon>Pseudomarimonas</taxon>
    </lineage>
</organism>
<evidence type="ECO:0000256" key="6">
    <source>
        <dbReference type="SAM" id="Phobius"/>
    </source>
</evidence>
<keyword evidence="5 6" id="KW-0472">Membrane</keyword>
<dbReference type="RefSeq" id="WP_248209807.1">
    <property type="nucleotide sequence ID" value="NZ_JALNMH010000010.1"/>
</dbReference>
<evidence type="ECO:0000256" key="4">
    <source>
        <dbReference type="ARBA" id="ARBA00022989"/>
    </source>
</evidence>
<evidence type="ECO:0000259" key="7">
    <source>
        <dbReference type="Pfam" id="PF04138"/>
    </source>
</evidence>
<sequence length="135" mass="14813">MLTTQFMAFLVAGGISALANFGSRIVLSWWMPYVSAIVIAYCIGMVVAFLLNRLFVFKAATNPIIEQGMWFVLINLAAVAQTIMVSLFLARLLFPAAGMSFHPETVAHAIGVVVPVVTSYIGHRHLTFRQSKAHD</sequence>
<protein>
    <submittedName>
        <fullName evidence="8">GtrA family protein</fullName>
    </submittedName>
</protein>
<keyword evidence="3 6" id="KW-0812">Transmembrane</keyword>
<evidence type="ECO:0000256" key="2">
    <source>
        <dbReference type="ARBA" id="ARBA00009399"/>
    </source>
</evidence>
<reference evidence="8" key="1">
    <citation type="submission" date="2022-04" db="EMBL/GenBank/DDBJ databases">
        <title>Lysobacter sp. CAU 1642 isolated from sea sand.</title>
        <authorList>
            <person name="Kim W."/>
        </authorList>
    </citation>
    <scope>NUCLEOTIDE SEQUENCE</scope>
    <source>
        <strain evidence="8">CAU 1642</strain>
    </source>
</reference>
<dbReference type="EMBL" id="JALNMH010000010">
    <property type="protein sequence ID" value="MCK7594478.1"/>
    <property type="molecule type" value="Genomic_DNA"/>
</dbReference>
<dbReference type="PANTHER" id="PTHR38459">
    <property type="entry name" value="PROPHAGE BACTOPRENOL-LINKED GLUCOSE TRANSLOCASE HOMOLOG"/>
    <property type="match status" value="1"/>
</dbReference>
<feature type="domain" description="GtrA/DPMS transmembrane" evidence="7">
    <location>
        <begin position="9"/>
        <end position="92"/>
    </location>
</feature>
<keyword evidence="9" id="KW-1185">Reference proteome</keyword>
<proteinExistence type="inferred from homology"/>
<evidence type="ECO:0000313" key="8">
    <source>
        <dbReference type="EMBL" id="MCK7594478.1"/>
    </source>
</evidence>
<dbReference type="Pfam" id="PF04138">
    <property type="entry name" value="GtrA_DPMS_TM"/>
    <property type="match status" value="1"/>
</dbReference>
<feature type="transmembrane region" description="Helical" evidence="6">
    <location>
        <begin position="33"/>
        <end position="56"/>
    </location>
</feature>
<evidence type="ECO:0000256" key="3">
    <source>
        <dbReference type="ARBA" id="ARBA00022692"/>
    </source>
</evidence>
<accession>A0ABT0GJ89</accession>
<feature type="transmembrane region" description="Helical" evidence="6">
    <location>
        <begin position="106"/>
        <end position="122"/>
    </location>
</feature>
<dbReference type="PANTHER" id="PTHR38459:SF1">
    <property type="entry name" value="PROPHAGE BACTOPRENOL-LINKED GLUCOSE TRANSLOCASE HOMOLOG"/>
    <property type="match status" value="1"/>
</dbReference>
<comment type="caution">
    <text evidence="8">The sequence shown here is derived from an EMBL/GenBank/DDBJ whole genome shotgun (WGS) entry which is preliminary data.</text>
</comment>
<gene>
    <name evidence="8" type="ORF">M0G41_12445</name>
</gene>
<name>A0ABT0GJ89_9GAMM</name>